<organism evidence="1 2">
    <name type="scientific">Ixodes persulcatus</name>
    <name type="common">Taiga tick</name>
    <dbReference type="NCBI Taxonomy" id="34615"/>
    <lineage>
        <taxon>Eukaryota</taxon>
        <taxon>Metazoa</taxon>
        <taxon>Ecdysozoa</taxon>
        <taxon>Arthropoda</taxon>
        <taxon>Chelicerata</taxon>
        <taxon>Arachnida</taxon>
        <taxon>Acari</taxon>
        <taxon>Parasitiformes</taxon>
        <taxon>Ixodida</taxon>
        <taxon>Ixodoidea</taxon>
        <taxon>Ixodidae</taxon>
        <taxon>Ixodinae</taxon>
        <taxon>Ixodes</taxon>
    </lineage>
</organism>
<comment type="caution">
    <text evidence="1">The sequence shown here is derived from an EMBL/GenBank/DDBJ whole genome shotgun (WGS) entry which is preliminary data.</text>
</comment>
<protein>
    <submittedName>
        <fullName evidence="1">Uncharacterized protein</fullName>
    </submittedName>
</protein>
<sequence length="239" mass="26875">MADGENGGNEGGTIPPGVFYSARRSLRPRRPRLEDPDIMFAALGNGDISDADDEKDEADEASAVVDVAARIPDGIGHKFFFDNYFTSLPVLRVLLEKRIYAAGTIQKRRTEKCPLKTEKQLKKEGRGSSDYLVSSDGKIVITRWMDNRAVNLASNCVGVDDEDVVSRWSKADGNYISVKRPAVVKKYNESMGGVDKTDFLVSLYRTSIRSRKCTLRVIVHFFHRCVTNSWLEYRHHAQL</sequence>
<keyword evidence="2" id="KW-1185">Reference proteome</keyword>
<evidence type="ECO:0000313" key="2">
    <source>
        <dbReference type="Proteomes" id="UP000805193"/>
    </source>
</evidence>
<proteinExistence type="predicted"/>
<dbReference type="EMBL" id="JABSTQ010011008">
    <property type="protein sequence ID" value="KAG0415924.1"/>
    <property type="molecule type" value="Genomic_DNA"/>
</dbReference>
<dbReference type="Proteomes" id="UP000805193">
    <property type="component" value="Unassembled WGS sequence"/>
</dbReference>
<reference evidence="1 2" key="1">
    <citation type="journal article" date="2020" name="Cell">
        <title>Large-Scale Comparative Analyses of Tick Genomes Elucidate Their Genetic Diversity and Vector Capacities.</title>
        <authorList>
            <consortium name="Tick Genome and Microbiome Consortium (TIGMIC)"/>
            <person name="Jia N."/>
            <person name="Wang J."/>
            <person name="Shi W."/>
            <person name="Du L."/>
            <person name="Sun Y."/>
            <person name="Zhan W."/>
            <person name="Jiang J.F."/>
            <person name="Wang Q."/>
            <person name="Zhang B."/>
            <person name="Ji P."/>
            <person name="Bell-Sakyi L."/>
            <person name="Cui X.M."/>
            <person name="Yuan T.T."/>
            <person name="Jiang B.G."/>
            <person name="Yang W.F."/>
            <person name="Lam T.T."/>
            <person name="Chang Q.C."/>
            <person name="Ding S.J."/>
            <person name="Wang X.J."/>
            <person name="Zhu J.G."/>
            <person name="Ruan X.D."/>
            <person name="Zhao L."/>
            <person name="Wei J.T."/>
            <person name="Ye R.Z."/>
            <person name="Que T.C."/>
            <person name="Du C.H."/>
            <person name="Zhou Y.H."/>
            <person name="Cheng J.X."/>
            <person name="Dai P.F."/>
            <person name="Guo W.B."/>
            <person name="Han X.H."/>
            <person name="Huang E.J."/>
            <person name="Li L.F."/>
            <person name="Wei W."/>
            <person name="Gao Y.C."/>
            <person name="Liu J.Z."/>
            <person name="Shao H.Z."/>
            <person name="Wang X."/>
            <person name="Wang C.C."/>
            <person name="Yang T.C."/>
            <person name="Huo Q.B."/>
            <person name="Li W."/>
            <person name="Chen H.Y."/>
            <person name="Chen S.E."/>
            <person name="Zhou L.G."/>
            <person name="Ni X.B."/>
            <person name="Tian J.H."/>
            <person name="Sheng Y."/>
            <person name="Liu T."/>
            <person name="Pan Y.S."/>
            <person name="Xia L.Y."/>
            <person name="Li J."/>
            <person name="Zhao F."/>
            <person name="Cao W.C."/>
        </authorList>
    </citation>
    <scope>NUCLEOTIDE SEQUENCE [LARGE SCALE GENOMIC DNA]</scope>
    <source>
        <strain evidence="1">Iper-2018</strain>
    </source>
</reference>
<gene>
    <name evidence="1" type="ORF">HPB47_006897</name>
</gene>
<evidence type="ECO:0000313" key="1">
    <source>
        <dbReference type="EMBL" id="KAG0415924.1"/>
    </source>
</evidence>
<name>A0AC60P9Z1_IXOPE</name>
<accession>A0AC60P9Z1</accession>